<dbReference type="Proteomes" id="UP000054007">
    <property type="component" value="Unassembled WGS sequence"/>
</dbReference>
<sequence length="335" mass="37047">MSATAVSTVAADKAIEESITNAVTVNKVTENVFDDAASTVIGNVTDSADSDVDSSSDERAKIDKVVDDLIVKAISTPCNSPKKTDDKVLPPSSPVRKTNLTAKSNASALKRQRSTESISEDFTKAKKPRRKAKASKKEALAKATEASTLESTIAATRSVPSDRKFVFEIGLKDEHRVLLFTKGKKDIRKTYNDTRRLTTNKKIFDLIGSVKAADIVLPEYFTEPRAGITKVFLLRGNQKLAMLHAHPYLTIRVLQQGLFDYAFHGTPNFIEGKKGGLILSRYECGMGCGYKTKKDGLVEHFKQCKELEKLNERIKKANEVEEEEGEQDLESEEEL</sequence>
<protein>
    <submittedName>
        <fullName evidence="3">Uncharacterized protein</fullName>
    </submittedName>
</protein>
<keyword evidence="4" id="KW-1185">Reference proteome</keyword>
<name>A0A0D7AXZ3_9AGAR</name>
<evidence type="ECO:0000256" key="1">
    <source>
        <dbReference type="SAM" id="Coils"/>
    </source>
</evidence>
<gene>
    <name evidence="3" type="ORF">CYLTODRAFT_414266</name>
</gene>
<dbReference type="AlphaFoldDB" id="A0A0D7AXZ3"/>
<feature type="coiled-coil region" evidence="1">
    <location>
        <begin position="297"/>
        <end position="327"/>
    </location>
</feature>
<accession>A0A0D7AXZ3</accession>
<evidence type="ECO:0000313" key="4">
    <source>
        <dbReference type="Proteomes" id="UP000054007"/>
    </source>
</evidence>
<organism evidence="3 4">
    <name type="scientific">Cylindrobasidium torrendii FP15055 ss-10</name>
    <dbReference type="NCBI Taxonomy" id="1314674"/>
    <lineage>
        <taxon>Eukaryota</taxon>
        <taxon>Fungi</taxon>
        <taxon>Dikarya</taxon>
        <taxon>Basidiomycota</taxon>
        <taxon>Agaricomycotina</taxon>
        <taxon>Agaricomycetes</taxon>
        <taxon>Agaricomycetidae</taxon>
        <taxon>Agaricales</taxon>
        <taxon>Marasmiineae</taxon>
        <taxon>Physalacriaceae</taxon>
        <taxon>Cylindrobasidium</taxon>
    </lineage>
</organism>
<evidence type="ECO:0000256" key="2">
    <source>
        <dbReference type="SAM" id="MobiDB-lite"/>
    </source>
</evidence>
<proteinExistence type="predicted"/>
<evidence type="ECO:0000313" key="3">
    <source>
        <dbReference type="EMBL" id="KIY63112.1"/>
    </source>
</evidence>
<feature type="compositionally biased region" description="Basic residues" evidence="2">
    <location>
        <begin position="125"/>
        <end position="134"/>
    </location>
</feature>
<keyword evidence="1" id="KW-0175">Coiled coil</keyword>
<dbReference type="EMBL" id="KN880721">
    <property type="protein sequence ID" value="KIY63112.1"/>
    <property type="molecule type" value="Genomic_DNA"/>
</dbReference>
<feature type="region of interest" description="Disordered" evidence="2">
    <location>
        <begin position="103"/>
        <end position="139"/>
    </location>
</feature>
<reference evidence="3 4" key="1">
    <citation type="journal article" date="2015" name="Fungal Genet. Biol.">
        <title>Evolution of novel wood decay mechanisms in Agaricales revealed by the genome sequences of Fistulina hepatica and Cylindrobasidium torrendii.</title>
        <authorList>
            <person name="Floudas D."/>
            <person name="Held B.W."/>
            <person name="Riley R."/>
            <person name="Nagy L.G."/>
            <person name="Koehler G."/>
            <person name="Ransdell A.S."/>
            <person name="Younus H."/>
            <person name="Chow J."/>
            <person name="Chiniquy J."/>
            <person name="Lipzen A."/>
            <person name="Tritt A."/>
            <person name="Sun H."/>
            <person name="Haridas S."/>
            <person name="LaButti K."/>
            <person name="Ohm R.A."/>
            <person name="Kues U."/>
            <person name="Blanchette R.A."/>
            <person name="Grigoriev I.V."/>
            <person name="Minto R.E."/>
            <person name="Hibbett D.S."/>
        </authorList>
    </citation>
    <scope>NUCLEOTIDE SEQUENCE [LARGE SCALE GENOMIC DNA]</scope>
    <source>
        <strain evidence="3 4">FP15055 ss-10</strain>
    </source>
</reference>